<dbReference type="SUPFAM" id="SSF53474">
    <property type="entry name" value="alpha/beta-Hydrolases"/>
    <property type="match status" value="1"/>
</dbReference>
<evidence type="ECO:0000313" key="2">
    <source>
        <dbReference type="Proteomes" id="UP001500893"/>
    </source>
</evidence>
<dbReference type="PANTHER" id="PTHR11440">
    <property type="entry name" value="LECITHIN-CHOLESTEROL ACYLTRANSFERASE-RELATED"/>
    <property type="match status" value="1"/>
</dbReference>
<organism evidence="1 2">
    <name type="scientific">Streptomyces rameus</name>
    <dbReference type="NCBI Taxonomy" id="68261"/>
    <lineage>
        <taxon>Bacteria</taxon>
        <taxon>Bacillati</taxon>
        <taxon>Actinomycetota</taxon>
        <taxon>Actinomycetes</taxon>
        <taxon>Kitasatosporales</taxon>
        <taxon>Streptomycetaceae</taxon>
        <taxon>Streptomyces</taxon>
    </lineage>
</organism>
<dbReference type="InterPro" id="IPR003386">
    <property type="entry name" value="LACT/PDAT_acylTrfase"/>
</dbReference>
<reference evidence="2" key="1">
    <citation type="journal article" date="2019" name="Int. J. Syst. Evol. Microbiol.">
        <title>The Global Catalogue of Microorganisms (GCM) 10K type strain sequencing project: providing services to taxonomists for standard genome sequencing and annotation.</title>
        <authorList>
            <consortium name="The Broad Institute Genomics Platform"/>
            <consortium name="The Broad Institute Genome Sequencing Center for Infectious Disease"/>
            <person name="Wu L."/>
            <person name="Ma J."/>
        </authorList>
    </citation>
    <scope>NUCLEOTIDE SEQUENCE [LARGE SCALE GENOMIC DNA]</scope>
    <source>
        <strain evidence="2">JCM 11574</strain>
    </source>
</reference>
<proteinExistence type="predicted"/>
<dbReference type="EMBL" id="BAAAVM010000064">
    <property type="protein sequence ID" value="GAA3151343.1"/>
    <property type="molecule type" value="Genomic_DNA"/>
</dbReference>
<sequence length="473" mass="50010">MTQDAVVVVPGIMGSELRDAKTGDLLWGMSVRLLERAWRRGDGLEHLHATPEEMEGGGGRVRATGLLSVPAWAPFLQGAEPYSSLLRTVTGAVAAPEAVLAFPYDWRLPVERNGALLAAAARKHLQQWCTRVEECLELRALCEDRGPRLVFVAHSMGGLVVRAALVHESDLVSDTRAVITLGTPFFGAAKAAVILNGDRARPGQVLPTRRMQALAATLPGVHDLLPDYRCVDEGLEVTRLSPETVGAIGGSKELAARSEEFRTRMRDAGLALPGHRAVVGVAQPTVQSLRIKSGIVHAQYETFRAGAEGGLKLDVDGVPERFDRAGDGTVYRDAASIGTPASTTYLPIQHGALAKHNSALRHVHAVLTEHDEHLGPVMGDGELGLALPEDGVPVGEAWTLRVTGTASPAGVTCLVVDAATGRAVERPRLSGRDGGLAAQVTPPDSGLYRVVLENGGNAAITQLVLAVAPEEAD</sequence>
<protein>
    <recommendedName>
        <fullName evidence="3">Lecithin:cholesterol acyltransferase</fullName>
    </recommendedName>
</protein>
<dbReference type="Proteomes" id="UP001500893">
    <property type="component" value="Unassembled WGS sequence"/>
</dbReference>
<dbReference type="Pfam" id="PF02450">
    <property type="entry name" value="LCAT"/>
    <property type="match status" value="1"/>
</dbReference>
<comment type="caution">
    <text evidence="1">The sequence shown here is derived from an EMBL/GenBank/DDBJ whole genome shotgun (WGS) entry which is preliminary data.</text>
</comment>
<keyword evidence="2" id="KW-1185">Reference proteome</keyword>
<name>A0ABP6NK88_9ACTN</name>
<dbReference type="Gene3D" id="3.40.50.1820">
    <property type="entry name" value="alpha/beta hydrolase"/>
    <property type="match status" value="1"/>
</dbReference>
<dbReference type="InterPro" id="IPR029058">
    <property type="entry name" value="AB_hydrolase_fold"/>
</dbReference>
<evidence type="ECO:0000313" key="1">
    <source>
        <dbReference type="EMBL" id="GAA3151343.1"/>
    </source>
</evidence>
<gene>
    <name evidence="1" type="ORF">GCM10010521_43660</name>
</gene>
<evidence type="ECO:0008006" key="3">
    <source>
        <dbReference type="Google" id="ProtNLM"/>
    </source>
</evidence>
<dbReference type="RefSeq" id="WP_345054574.1">
    <property type="nucleotide sequence ID" value="NZ_BAAAVM010000064.1"/>
</dbReference>
<accession>A0ABP6NK88</accession>